<comment type="cofactor">
    <cofactor evidence="1">
        <name>pantetheine 4'-phosphate</name>
        <dbReference type="ChEBI" id="CHEBI:47942"/>
    </cofactor>
</comment>
<dbReference type="PROSITE" id="PS50075">
    <property type="entry name" value="CARRIER"/>
    <property type="match status" value="2"/>
</dbReference>
<dbReference type="GO" id="GO:0043041">
    <property type="term" value="P:amino acid activation for nonribosomal peptide biosynthetic process"/>
    <property type="evidence" value="ECO:0007669"/>
    <property type="project" value="TreeGrafter"/>
</dbReference>
<dbReference type="NCBIfam" id="TIGR01733">
    <property type="entry name" value="AA-adenyl-dom"/>
    <property type="match status" value="2"/>
</dbReference>
<evidence type="ECO:0000256" key="1">
    <source>
        <dbReference type="ARBA" id="ARBA00001957"/>
    </source>
</evidence>
<feature type="non-terminal residue" evidence="6">
    <location>
        <position position="1"/>
    </location>
</feature>
<dbReference type="SMART" id="SM00823">
    <property type="entry name" value="PKS_PP"/>
    <property type="match status" value="2"/>
</dbReference>
<organism evidence="6 7">
    <name type="scientific">Mesorhizobium intechi</name>
    <dbReference type="NCBI Taxonomy" id="537601"/>
    <lineage>
        <taxon>Bacteria</taxon>
        <taxon>Pseudomonadati</taxon>
        <taxon>Pseudomonadota</taxon>
        <taxon>Alphaproteobacteria</taxon>
        <taxon>Hyphomicrobiales</taxon>
        <taxon>Phyllobacteriaceae</taxon>
        <taxon>Mesorhizobium</taxon>
    </lineage>
</organism>
<dbReference type="Pfam" id="PF13193">
    <property type="entry name" value="AMP-binding_C"/>
    <property type="match status" value="2"/>
</dbReference>
<dbReference type="Gene3D" id="3.30.559.30">
    <property type="entry name" value="Nonribosomal peptide synthetase, condensation domain"/>
    <property type="match status" value="3"/>
</dbReference>
<dbReference type="Gene3D" id="1.10.1200.10">
    <property type="entry name" value="ACP-like"/>
    <property type="match status" value="2"/>
</dbReference>
<dbReference type="OrthoDB" id="9803968at2"/>
<evidence type="ECO:0000313" key="7">
    <source>
        <dbReference type="Proteomes" id="UP000235507"/>
    </source>
</evidence>
<dbReference type="InterPro" id="IPR023213">
    <property type="entry name" value="CAT-like_dom_sf"/>
</dbReference>
<dbReference type="Gene3D" id="3.30.300.30">
    <property type="match status" value="2"/>
</dbReference>
<dbReference type="Pfam" id="PF00501">
    <property type="entry name" value="AMP-binding"/>
    <property type="match status" value="2"/>
</dbReference>
<dbReference type="GO" id="GO:0031177">
    <property type="term" value="F:phosphopantetheine binding"/>
    <property type="evidence" value="ECO:0007669"/>
    <property type="project" value="InterPro"/>
</dbReference>
<keyword evidence="4" id="KW-0597">Phosphoprotein</keyword>
<dbReference type="InterPro" id="IPR009081">
    <property type="entry name" value="PP-bd_ACP"/>
</dbReference>
<reference evidence="6" key="1">
    <citation type="submission" date="2019-07" db="EMBL/GenBank/DDBJ databases">
        <title>Mesorhizobum intechiensis sp. nov. isolated from nodules of Lotus tenuis growing in lowlands of the Flooding Pampa, Argentina.</title>
        <authorList>
            <person name="Estrella M.J."/>
            <person name="Torres Tejerizo G.A."/>
            <person name="Cumpa Velazquez L.M."/>
            <person name="Fontana F."/>
            <person name="Hansen L."/>
            <person name="Pistorio M."/>
            <person name="Sannazzaro A.I."/>
        </authorList>
    </citation>
    <scope>NUCLEOTIDE SEQUENCE</scope>
    <source>
        <strain evidence="6">BD68</strain>
    </source>
</reference>
<dbReference type="PANTHER" id="PTHR45527">
    <property type="entry name" value="NONRIBOSOMAL PEPTIDE SYNTHETASE"/>
    <property type="match status" value="1"/>
</dbReference>
<evidence type="ECO:0000256" key="3">
    <source>
        <dbReference type="ARBA" id="ARBA00022450"/>
    </source>
</evidence>
<name>A0A8T9ARL7_9HYPH</name>
<dbReference type="Gene3D" id="3.30.559.10">
    <property type="entry name" value="Chloramphenicol acetyltransferase-like domain"/>
    <property type="match status" value="2"/>
</dbReference>
<dbReference type="GO" id="GO:0003824">
    <property type="term" value="F:catalytic activity"/>
    <property type="evidence" value="ECO:0007669"/>
    <property type="project" value="InterPro"/>
</dbReference>
<evidence type="ECO:0000313" key="6">
    <source>
        <dbReference type="EMBL" id="TSE12047.1"/>
    </source>
</evidence>
<dbReference type="RefSeq" id="WP_143974324.1">
    <property type="nucleotide sequence ID" value="NZ_PNOT02000125.1"/>
</dbReference>
<accession>A0A8T9ARL7</accession>
<keyword evidence="7" id="KW-1185">Reference proteome</keyword>
<dbReference type="FunFam" id="3.40.50.980:FF:000002">
    <property type="entry name" value="Enterobactin synthetase component F"/>
    <property type="match status" value="1"/>
</dbReference>
<dbReference type="PROSITE" id="PS00455">
    <property type="entry name" value="AMP_BINDING"/>
    <property type="match status" value="2"/>
</dbReference>
<dbReference type="InterPro" id="IPR045851">
    <property type="entry name" value="AMP-bd_C_sf"/>
</dbReference>
<dbReference type="EMBL" id="PNOT02000125">
    <property type="protein sequence ID" value="TSE12047.1"/>
    <property type="molecule type" value="Genomic_DNA"/>
</dbReference>
<feature type="domain" description="Carrier" evidence="5">
    <location>
        <begin position="618"/>
        <end position="692"/>
    </location>
</feature>
<dbReference type="FunFam" id="1.10.1200.10:FF:000005">
    <property type="entry name" value="Nonribosomal peptide synthetase 1"/>
    <property type="match status" value="2"/>
</dbReference>
<dbReference type="NCBIfam" id="NF003417">
    <property type="entry name" value="PRK04813.1"/>
    <property type="match status" value="2"/>
</dbReference>
<dbReference type="PROSITE" id="PS00012">
    <property type="entry name" value="PHOSPHOPANTETHEINE"/>
    <property type="match status" value="2"/>
</dbReference>
<sequence length="2145" mass="234723">ADTASLSGAEWLESEERTNYPLTLAVDDFGTELGLTAQVVEAVSGDRVIGLMQRALESLAQALEEAPEMPLRSLDVLPQDERELVLETWNRTEAAYPSDRCIHQLFEEQVRRDPTATALVFEDQTLTYGELNEQANRLAHRLIGLGVKPDDRVGLCVERSMVMVVGLLGVLKAGGAYVPLDPGYPSERLGLMVSDADPRLVLVDKPGRTALGEALIGREVIALDGAWAEGEDYPANDPDPRELGLTPRHLAYVIYTSGSTGKPKGVMVEHGGVINLIQAMADISGITAQDRLLAVTTIAFDIAGLELYVPLSRGACIVLAGKDDASNPTALQRLIASSSVTVMQATPATWRALLDANWPGARHMRVLCGGEALPVDLSKRLQARVQSVWNVYGPTETTIWSSCLKVGSRTDAGQPYESIGRPIANTKMYVLDGHGEPVPLGVAGELYIGGAGVARGYLNRPELTAERFVADRFSGDPQARMYRTGDLVRYLPDGNLLFLGRNDHQVKIRGFRIELGEIEARLVGHALVREAVVIAREDTPGDKRLVAYVVAKDEAKSDAGGELAAVLRAHLSATLPEYMVPAAYVTLEALPLTPNGKLDRRALPAPDEEAYARGAYEAPQGEVETILAGIWQELLGVEQVGRQDSFFELGGHSLLAVRLLERLRRLGLGAAIRDLFEHPRLADFAAKLGRSREVTVPANGITPQSRTITPTMVPLAELSQAEIDRVVAAVPGGVANVQDIYALSPLQDGILFHHLLAQKGDPYLIRGQMAFAERDRLDRYLSAVQRVVDRHDILRTAFVWEGLSSPVQVVWRHAPLSVTEVELDPAAGSGVEQLRHRYDPQHLRLDLTQAPLLRYVVAKDPEADRWLLVELYHHLVGDHSTLDILTEEIEAILAGREPELPVAEQFRDVVAQARLGVSAAEHERYFRERLGDVDEPVLPFGLAEVRGDGKGVAEIHRMLPQPLNDRLRSQARRLGVSLASLCHVAWGQVVARASGREKVVFGTVLLGRMQASAGADRAMGLFINTLPLRVDLDGRGVAAGVRDTHLRLAELLQHEHAPLALAQRCSGVAAGTPLFSALLNYRHNVAPTPSLSGAEWLESDERTNYPLTLSVEDFGTELGLTAQMVEAASADRIIGMVHRALESLAQALDEAPETPLRSLDVLPPEERELIVGIWNRTEAGYPSDRCIHELFEEQVRRDPDAIALVQGDKELSYGELNAEANRLAHRLIGLGVKPDDRVGLCVERSPAMVIGLLGVLKAGGAYVPLDPSYPKDRLGWLVSDADPRLVLVDKVGRAALGDALSDRETIALDEAWAAGENYSANDPDRRTLGLTPRHLAYVIYTSGSTGMPKGAQNEHRALVNRLVWMQDAYRLDAKDVVLQKTPYSFDVSGWEFFWTLLTGARLVLAAPEEHKDPSAMVDAIKRYRITTIHFVPSMLASFLEVEGVADCTSLQRVVCSGEALPASSVHKAQRLLPQAKLHNLYGPTEAAIDVTAWTCPTGFDGNIVPIGRPIANTKMYVLDEHGQPVPLGVSGELYIGGVGVARGYLNRPELTAERFVADRFSSDQQARLYRTGDLARYLPDGNIEYLGRNDHQVKVRGFRIELGEIEARLGEHALVREAAVIAREDTPGDKRLVAYVVTRGEASADLAAMLRTYLGGLLPEYMVPAAYVVMEALPLSANGKLDRRALPVPEDGAYARGAYEPPQGEVEAILAGLWAELLRVEQVGRQDSFFELGGHSLLAVKLLERLRRLGLGAAIRDLFEHPRLADFAAKLGWARAVAVPPNGITRESRRITPDMVPLAQLSQAEIDRVVEVVPGGIANVEDIYALSPLQDGILFHHLLAQKGDPYLIRGQMAFAERDRLDRYLSAVQRVVDRHAILRTAFVWEDLSSPVQVVWRHAPLSITEVELDPAAGSGVEQLRRRYAPQHLRLDLTQAPLMRYVVARDPEADRWLLQIASHHLIEDAASADPFFMEIDALLAGREAELPVAEPFRNVVAQARLGVAKVEHERYFRERLGDVEEASLPFGLTQVLGDGEGVVEVYRKLPQALNDRLRMQARRLGVSLASLCHVAWGQVVARTSGRETVVFGTVLLGRMQAGAGADRAMGLFINTLPLRLDLDGRGVAAGVRDAHLRLAELLQHEHAPLALA</sequence>
<gene>
    <name evidence="6" type="ORF">C1D09_011205</name>
</gene>
<dbReference type="Gene3D" id="3.40.50.980">
    <property type="match status" value="4"/>
</dbReference>
<evidence type="ECO:0000256" key="2">
    <source>
        <dbReference type="ARBA" id="ARBA00006432"/>
    </source>
</evidence>
<dbReference type="InterPro" id="IPR006162">
    <property type="entry name" value="Ppantetheine_attach_site"/>
</dbReference>
<dbReference type="Pfam" id="PF00668">
    <property type="entry name" value="Condensation"/>
    <property type="match status" value="2"/>
</dbReference>
<dbReference type="InterPro" id="IPR010071">
    <property type="entry name" value="AA_adenyl_dom"/>
</dbReference>
<comment type="caution">
    <text evidence="6">The sequence shown here is derived from an EMBL/GenBank/DDBJ whole genome shotgun (WGS) entry which is preliminary data.</text>
</comment>
<evidence type="ECO:0000259" key="5">
    <source>
        <dbReference type="PROSITE" id="PS50075"/>
    </source>
</evidence>
<feature type="non-terminal residue" evidence="6">
    <location>
        <position position="2145"/>
    </location>
</feature>
<dbReference type="Pfam" id="PF00550">
    <property type="entry name" value="PP-binding"/>
    <property type="match status" value="2"/>
</dbReference>
<keyword evidence="3" id="KW-0596">Phosphopantetheine</keyword>
<dbReference type="GO" id="GO:0005737">
    <property type="term" value="C:cytoplasm"/>
    <property type="evidence" value="ECO:0007669"/>
    <property type="project" value="TreeGrafter"/>
</dbReference>
<dbReference type="SUPFAM" id="SSF47336">
    <property type="entry name" value="ACP-like"/>
    <property type="match status" value="2"/>
</dbReference>
<dbReference type="GO" id="GO:0044550">
    <property type="term" value="P:secondary metabolite biosynthetic process"/>
    <property type="evidence" value="ECO:0007669"/>
    <property type="project" value="UniProtKB-ARBA"/>
</dbReference>
<dbReference type="PANTHER" id="PTHR45527:SF1">
    <property type="entry name" value="FATTY ACID SYNTHASE"/>
    <property type="match status" value="1"/>
</dbReference>
<dbReference type="FunFam" id="2.30.38.10:FF:000001">
    <property type="entry name" value="Non-ribosomal peptide synthetase PvdI"/>
    <property type="match status" value="2"/>
</dbReference>
<dbReference type="InterPro" id="IPR025110">
    <property type="entry name" value="AMP-bd_C"/>
</dbReference>
<feature type="domain" description="Carrier" evidence="5">
    <location>
        <begin position="1701"/>
        <end position="1775"/>
    </location>
</feature>
<comment type="similarity">
    <text evidence="2">Belongs to the ATP-dependent AMP-binding enzyme family.</text>
</comment>
<dbReference type="SUPFAM" id="SSF52777">
    <property type="entry name" value="CoA-dependent acyltransferases"/>
    <property type="match status" value="4"/>
</dbReference>
<dbReference type="CDD" id="cd05930">
    <property type="entry name" value="A_NRPS"/>
    <property type="match status" value="1"/>
</dbReference>
<dbReference type="Gene3D" id="2.30.38.10">
    <property type="entry name" value="Luciferase, Domain 3"/>
    <property type="match status" value="2"/>
</dbReference>
<dbReference type="CDD" id="cd19544">
    <property type="entry name" value="E-C_NRPS"/>
    <property type="match status" value="2"/>
</dbReference>
<proteinExistence type="inferred from homology"/>
<dbReference type="CDD" id="cd12116">
    <property type="entry name" value="A_NRPS_Ta1_like"/>
    <property type="match status" value="1"/>
</dbReference>
<dbReference type="SUPFAM" id="SSF56801">
    <property type="entry name" value="Acetyl-CoA synthetase-like"/>
    <property type="match status" value="2"/>
</dbReference>
<dbReference type="FunFam" id="3.40.50.12780:FF:000012">
    <property type="entry name" value="Non-ribosomal peptide synthetase"/>
    <property type="match status" value="2"/>
</dbReference>
<dbReference type="Proteomes" id="UP000235507">
    <property type="component" value="Unassembled WGS sequence"/>
</dbReference>
<protein>
    <submittedName>
        <fullName evidence="6">Amino acid adenylation domain-containing protein</fullName>
    </submittedName>
</protein>
<dbReference type="InterPro" id="IPR020806">
    <property type="entry name" value="PKS_PP-bd"/>
</dbReference>
<dbReference type="InterPro" id="IPR020845">
    <property type="entry name" value="AMP-binding_CS"/>
</dbReference>
<dbReference type="FunFam" id="3.30.300.30:FF:000010">
    <property type="entry name" value="Enterobactin synthetase component F"/>
    <property type="match status" value="2"/>
</dbReference>
<dbReference type="FunFam" id="3.40.50.980:FF:000001">
    <property type="entry name" value="Non-ribosomal peptide synthetase"/>
    <property type="match status" value="2"/>
</dbReference>
<dbReference type="InterPro" id="IPR000873">
    <property type="entry name" value="AMP-dep_synth/lig_dom"/>
</dbReference>
<dbReference type="InterPro" id="IPR036736">
    <property type="entry name" value="ACP-like_sf"/>
</dbReference>
<dbReference type="InterPro" id="IPR001242">
    <property type="entry name" value="Condensation_dom"/>
</dbReference>
<evidence type="ECO:0000256" key="4">
    <source>
        <dbReference type="ARBA" id="ARBA00022553"/>
    </source>
</evidence>